<reference evidence="4 5" key="1">
    <citation type="journal article" date="2004" name="Science">
        <title>The genome of the diatom Thalassiosira pseudonana: ecology, evolution, and metabolism.</title>
        <authorList>
            <person name="Armbrust E.V."/>
            <person name="Berges J.A."/>
            <person name="Bowler C."/>
            <person name="Green B.R."/>
            <person name="Martinez D."/>
            <person name="Putnam N.H."/>
            <person name="Zhou S."/>
            <person name="Allen A.E."/>
            <person name="Apt K.E."/>
            <person name="Bechner M."/>
            <person name="Brzezinski M.A."/>
            <person name="Chaal B.K."/>
            <person name="Chiovitti A."/>
            <person name="Davis A.K."/>
            <person name="Demarest M.S."/>
            <person name="Detter J.C."/>
            <person name="Glavina T."/>
            <person name="Goodstein D."/>
            <person name="Hadi M.Z."/>
            <person name="Hellsten U."/>
            <person name="Hildebrand M."/>
            <person name="Jenkins B.D."/>
            <person name="Jurka J."/>
            <person name="Kapitonov V.V."/>
            <person name="Kroger N."/>
            <person name="Lau W.W."/>
            <person name="Lane T.W."/>
            <person name="Larimer F.W."/>
            <person name="Lippmeier J.C."/>
            <person name="Lucas S."/>
            <person name="Medina M."/>
            <person name="Montsant A."/>
            <person name="Obornik M."/>
            <person name="Parker M.S."/>
            <person name="Palenik B."/>
            <person name="Pazour G.J."/>
            <person name="Richardson P.M."/>
            <person name="Rynearson T.A."/>
            <person name="Saito M.A."/>
            <person name="Schwartz D.C."/>
            <person name="Thamatrakoln K."/>
            <person name="Valentin K."/>
            <person name="Vardi A."/>
            <person name="Wilkerson F.P."/>
            <person name="Rokhsar D.S."/>
        </authorList>
    </citation>
    <scope>NUCLEOTIDE SEQUENCE [LARGE SCALE GENOMIC DNA]</scope>
    <source>
        <strain evidence="4 5">CCMP1335</strain>
    </source>
</reference>
<evidence type="ECO:0000313" key="5">
    <source>
        <dbReference type="Proteomes" id="UP000001449"/>
    </source>
</evidence>
<evidence type="ECO:0000259" key="3">
    <source>
        <dbReference type="PROSITE" id="PS51294"/>
    </source>
</evidence>
<feature type="compositionally biased region" description="Low complexity" evidence="1">
    <location>
        <begin position="217"/>
        <end position="229"/>
    </location>
</feature>
<dbReference type="Pfam" id="PF20710">
    <property type="entry name" value="DUF6824"/>
    <property type="match status" value="1"/>
</dbReference>
<dbReference type="SUPFAM" id="SSF46689">
    <property type="entry name" value="Homeodomain-like"/>
    <property type="match status" value="1"/>
</dbReference>
<evidence type="ECO:0000256" key="1">
    <source>
        <dbReference type="SAM" id="MobiDB-lite"/>
    </source>
</evidence>
<evidence type="ECO:0000313" key="4">
    <source>
        <dbReference type="EMBL" id="EED90681.1"/>
    </source>
</evidence>
<dbReference type="Gene3D" id="1.10.10.60">
    <property type="entry name" value="Homeodomain-like"/>
    <property type="match status" value="1"/>
</dbReference>
<sequence length="241" mass="27267">MAHEPQSAYNQGTWSLSEQMLFKQACITHGWGKWKNVATVVTSRNTEQIKSHAQKFVKHHLSEKLELENAHYNNDFNAAVKINHNGKINIEEKGPTKKSELKALSVPAAEPSDYDVLCGLGDAYGHYVGNRRFGVVVEMSVDKYWVGNEKRKLDIVNQMILWMRGCNPPGRFLSIVSGEWKVADAAYVRVFIEETFRSYVQMKTLQTKRAKDKQTSKTKSVSKAKTASKPSPPRGKKILVK</sequence>
<dbReference type="InterPro" id="IPR001005">
    <property type="entry name" value="SANT/Myb"/>
</dbReference>
<feature type="region of interest" description="Disordered" evidence="1">
    <location>
        <begin position="206"/>
        <end position="241"/>
    </location>
</feature>
<proteinExistence type="predicted"/>
<dbReference type="Proteomes" id="UP000001449">
    <property type="component" value="Chromosome 8"/>
</dbReference>
<protein>
    <submittedName>
        <fullName evidence="4">MYB DNA binding protein/ transcription factor-like protein</fullName>
    </submittedName>
</protein>
<dbReference type="GO" id="GO:0005634">
    <property type="term" value="C:nucleus"/>
    <property type="evidence" value="ECO:0000318"/>
    <property type="project" value="GO_Central"/>
</dbReference>
<keyword evidence="5" id="KW-1185">Reference proteome</keyword>
<dbReference type="GO" id="GO:0006338">
    <property type="term" value="P:chromatin remodeling"/>
    <property type="evidence" value="ECO:0000318"/>
    <property type="project" value="GO_Central"/>
</dbReference>
<dbReference type="InterPro" id="IPR017930">
    <property type="entry name" value="Myb_dom"/>
</dbReference>
<feature type="domain" description="Myb-like" evidence="2">
    <location>
        <begin position="6"/>
        <end position="57"/>
    </location>
</feature>
<dbReference type="RefSeq" id="XP_002291830.1">
    <property type="nucleotide sequence ID" value="XM_002291794.1"/>
</dbReference>
<dbReference type="SMART" id="SM00717">
    <property type="entry name" value="SANT"/>
    <property type="match status" value="1"/>
</dbReference>
<dbReference type="InParanoid" id="B8C747"/>
<dbReference type="PaxDb" id="35128-Thaps7647"/>
<evidence type="ECO:0000259" key="2">
    <source>
        <dbReference type="PROSITE" id="PS50090"/>
    </source>
</evidence>
<dbReference type="GO" id="GO:0003682">
    <property type="term" value="F:chromatin binding"/>
    <property type="evidence" value="ECO:0000318"/>
    <property type="project" value="GO_Central"/>
</dbReference>
<dbReference type="PROSITE" id="PS50090">
    <property type="entry name" value="MYB_LIKE"/>
    <property type="match status" value="1"/>
</dbReference>
<dbReference type="GO" id="GO:0006357">
    <property type="term" value="P:regulation of transcription by RNA polymerase II"/>
    <property type="evidence" value="ECO:0000318"/>
    <property type="project" value="GO_Central"/>
</dbReference>
<dbReference type="KEGG" id="tps:THAPSDRAFT_7647"/>
<dbReference type="Pfam" id="PF00249">
    <property type="entry name" value="Myb_DNA-binding"/>
    <property type="match status" value="1"/>
</dbReference>
<gene>
    <name evidence="4" type="primary">MYB24</name>
    <name evidence="4" type="ORF">THAPSDRAFT_7647</name>
</gene>
<accession>B8C747</accession>
<dbReference type="InterPro" id="IPR049227">
    <property type="entry name" value="DUF6824"/>
</dbReference>
<dbReference type="GO" id="GO:0003713">
    <property type="term" value="F:transcription coactivator activity"/>
    <property type="evidence" value="ECO:0000318"/>
    <property type="project" value="GO_Central"/>
</dbReference>
<dbReference type="eggNOG" id="ENOG502QZDS">
    <property type="taxonomic scope" value="Eukaryota"/>
</dbReference>
<reference evidence="4 5" key="2">
    <citation type="journal article" date="2008" name="Nature">
        <title>The Phaeodactylum genome reveals the evolutionary history of diatom genomes.</title>
        <authorList>
            <person name="Bowler C."/>
            <person name="Allen A.E."/>
            <person name="Badger J.H."/>
            <person name="Grimwood J."/>
            <person name="Jabbari K."/>
            <person name="Kuo A."/>
            <person name="Maheswari U."/>
            <person name="Martens C."/>
            <person name="Maumus F."/>
            <person name="Otillar R.P."/>
            <person name="Rayko E."/>
            <person name="Salamov A."/>
            <person name="Vandepoele K."/>
            <person name="Beszteri B."/>
            <person name="Gruber A."/>
            <person name="Heijde M."/>
            <person name="Katinka M."/>
            <person name="Mock T."/>
            <person name="Valentin K."/>
            <person name="Verret F."/>
            <person name="Berges J.A."/>
            <person name="Brownlee C."/>
            <person name="Cadoret J.P."/>
            <person name="Chiovitti A."/>
            <person name="Choi C.J."/>
            <person name="Coesel S."/>
            <person name="De Martino A."/>
            <person name="Detter J.C."/>
            <person name="Durkin C."/>
            <person name="Falciatore A."/>
            <person name="Fournet J."/>
            <person name="Haruta M."/>
            <person name="Huysman M.J."/>
            <person name="Jenkins B.D."/>
            <person name="Jiroutova K."/>
            <person name="Jorgensen R.E."/>
            <person name="Joubert Y."/>
            <person name="Kaplan A."/>
            <person name="Kroger N."/>
            <person name="Kroth P.G."/>
            <person name="La Roche J."/>
            <person name="Lindquist E."/>
            <person name="Lommer M."/>
            <person name="Martin-Jezequel V."/>
            <person name="Lopez P.J."/>
            <person name="Lucas S."/>
            <person name="Mangogna M."/>
            <person name="McGinnis K."/>
            <person name="Medlin L.K."/>
            <person name="Montsant A."/>
            <person name="Oudot-Le Secq M.P."/>
            <person name="Napoli C."/>
            <person name="Obornik M."/>
            <person name="Parker M.S."/>
            <person name="Petit J.L."/>
            <person name="Porcel B.M."/>
            <person name="Poulsen N."/>
            <person name="Robison M."/>
            <person name="Rychlewski L."/>
            <person name="Rynearson T.A."/>
            <person name="Schmutz J."/>
            <person name="Shapiro H."/>
            <person name="Siaut M."/>
            <person name="Stanley M."/>
            <person name="Sussman M.R."/>
            <person name="Taylor A.R."/>
            <person name="Vardi A."/>
            <person name="von Dassow P."/>
            <person name="Vyverman W."/>
            <person name="Willis A."/>
            <person name="Wyrwicz L.S."/>
            <person name="Rokhsar D.S."/>
            <person name="Weissenbach J."/>
            <person name="Armbrust E.V."/>
            <person name="Green B.R."/>
            <person name="Van de Peer Y."/>
            <person name="Grigoriev I.V."/>
        </authorList>
    </citation>
    <scope>NUCLEOTIDE SEQUENCE [LARGE SCALE GENOMIC DNA]</scope>
    <source>
        <strain evidence="4 5">CCMP1335</strain>
    </source>
</reference>
<dbReference type="GeneID" id="7449819"/>
<dbReference type="AlphaFoldDB" id="B8C747"/>
<feature type="domain" description="HTH myb-type" evidence="3">
    <location>
        <begin position="12"/>
        <end position="61"/>
    </location>
</feature>
<name>B8C747_THAPS</name>
<dbReference type="PROSITE" id="PS51294">
    <property type="entry name" value="HTH_MYB"/>
    <property type="match status" value="1"/>
</dbReference>
<organism evidence="4 5">
    <name type="scientific">Thalassiosira pseudonana</name>
    <name type="common">Marine diatom</name>
    <name type="synonym">Cyclotella nana</name>
    <dbReference type="NCBI Taxonomy" id="35128"/>
    <lineage>
        <taxon>Eukaryota</taxon>
        <taxon>Sar</taxon>
        <taxon>Stramenopiles</taxon>
        <taxon>Ochrophyta</taxon>
        <taxon>Bacillariophyta</taxon>
        <taxon>Coscinodiscophyceae</taxon>
        <taxon>Thalassiosirophycidae</taxon>
        <taxon>Thalassiosirales</taxon>
        <taxon>Thalassiosiraceae</taxon>
        <taxon>Thalassiosira</taxon>
    </lineage>
</organism>
<dbReference type="CDD" id="cd00167">
    <property type="entry name" value="SANT"/>
    <property type="match status" value="1"/>
</dbReference>
<dbReference type="InterPro" id="IPR009057">
    <property type="entry name" value="Homeodomain-like_sf"/>
</dbReference>
<dbReference type="HOGENOM" id="CLU_1153715_0_0_1"/>
<dbReference type="EMBL" id="CM000644">
    <property type="protein sequence ID" value="EED90681.1"/>
    <property type="molecule type" value="Genomic_DNA"/>
</dbReference>